<evidence type="ECO:0000259" key="2">
    <source>
        <dbReference type="Pfam" id="PF10988"/>
    </source>
</evidence>
<dbReference type="Proteomes" id="UP000184611">
    <property type="component" value="Unassembled WGS sequence"/>
</dbReference>
<dbReference type="EMBL" id="FRYK01000001">
    <property type="protein sequence ID" value="SHO71822.1"/>
    <property type="molecule type" value="Genomic_DNA"/>
</dbReference>
<evidence type="ECO:0000313" key="4">
    <source>
        <dbReference type="Proteomes" id="UP000184611"/>
    </source>
</evidence>
<accession>A0A1M7ZSJ4</accession>
<dbReference type="PROSITE" id="PS51257">
    <property type="entry name" value="PROKAR_LIPOPROTEIN"/>
    <property type="match status" value="1"/>
</dbReference>
<keyword evidence="1" id="KW-0732">Signal</keyword>
<evidence type="ECO:0000256" key="1">
    <source>
        <dbReference type="SAM" id="SignalP"/>
    </source>
</evidence>
<dbReference type="OrthoDB" id="1422484at2"/>
<reference evidence="4" key="1">
    <citation type="submission" date="2016-12" db="EMBL/GenBank/DDBJ databases">
        <authorList>
            <person name="Varghese N."/>
            <person name="Submissions S."/>
        </authorList>
    </citation>
    <scope>NUCLEOTIDE SEQUENCE [LARGE SCALE GENOMIC DNA]</scope>
    <source>
        <strain evidence="4">DSM 18830</strain>
    </source>
</reference>
<organism evidence="3 4">
    <name type="scientific">Flavobacterium cucumis</name>
    <dbReference type="NCBI Taxonomy" id="416016"/>
    <lineage>
        <taxon>Bacteria</taxon>
        <taxon>Pseudomonadati</taxon>
        <taxon>Bacteroidota</taxon>
        <taxon>Flavobacteriia</taxon>
        <taxon>Flavobacteriales</taxon>
        <taxon>Flavobacteriaceae</taxon>
        <taxon>Flavobacterium</taxon>
    </lineage>
</organism>
<protein>
    <submittedName>
        <fullName evidence="3">Putative auto-transporter adhesin, head GIN domain</fullName>
    </submittedName>
</protein>
<keyword evidence="4" id="KW-1185">Reference proteome</keyword>
<dbReference type="STRING" id="416016.SAMN05443547_0132"/>
<evidence type="ECO:0000313" key="3">
    <source>
        <dbReference type="EMBL" id="SHO71822.1"/>
    </source>
</evidence>
<dbReference type="Pfam" id="PF10988">
    <property type="entry name" value="DUF2807"/>
    <property type="match status" value="1"/>
</dbReference>
<dbReference type="RefSeq" id="WP_084530205.1">
    <property type="nucleotide sequence ID" value="NZ_CBCSEA010000003.1"/>
</dbReference>
<feature type="domain" description="Putative auto-transporter adhesin head GIN" evidence="2">
    <location>
        <begin position="46"/>
        <end position="225"/>
    </location>
</feature>
<dbReference type="Gene3D" id="2.160.20.120">
    <property type="match status" value="1"/>
</dbReference>
<proteinExistence type="predicted"/>
<sequence length="241" mass="25456">MKTAIKLFLFIISLSFFSCNTNLNFGDGIEGSGNVVTEKRTIKESFEKVTVSTGINLLVEQGTPNAVEVETDDNLLQYVITKVENGTLIVKMEGNINTLSSIDVRIRMNTISGLESTSGSRINTKNTLRGTSLAIKSSSGSEINAKLEYESISCESSSGSNITVAGKALKLTTASSSGSEIDANELAANDVYSQSTSGSTTRVKPILKLDAKASSGSTIEYVQAPKSIEKEETSGGSVDGN</sequence>
<name>A0A1M7ZSJ4_9FLAO</name>
<dbReference type="AlphaFoldDB" id="A0A1M7ZSJ4"/>
<dbReference type="InterPro" id="IPR021255">
    <property type="entry name" value="DUF2807"/>
</dbReference>
<feature type="chain" id="PRO_5009930025" evidence="1">
    <location>
        <begin position="19"/>
        <end position="241"/>
    </location>
</feature>
<gene>
    <name evidence="3" type="ORF">SAMN05443547_0132</name>
</gene>
<feature type="signal peptide" evidence="1">
    <location>
        <begin position="1"/>
        <end position="18"/>
    </location>
</feature>